<name>A0A0A9ANK4_ARUDO</name>
<accession>A0A0A9ANK4</accession>
<organism evidence="1">
    <name type="scientific">Arundo donax</name>
    <name type="common">Giant reed</name>
    <name type="synonym">Donax arundinaceus</name>
    <dbReference type="NCBI Taxonomy" id="35708"/>
    <lineage>
        <taxon>Eukaryota</taxon>
        <taxon>Viridiplantae</taxon>
        <taxon>Streptophyta</taxon>
        <taxon>Embryophyta</taxon>
        <taxon>Tracheophyta</taxon>
        <taxon>Spermatophyta</taxon>
        <taxon>Magnoliopsida</taxon>
        <taxon>Liliopsida</taxon>
        <taxon>Poales</taxon>
        <taxon>Poaceae</taxon>
        <taxon>PACMAD clade</taxon>
        <taxon>Arundinoideae</taxon>
        <taxon>Arundineae</taxon>
        <taxon>Arundo</taxon>
    </lineage>
</organism>
<proteinExistence type="predicted"/>
<evidence type="ECO:0000313" key="1">
    <source>
        <dbReference type="EMBL" id="JAD48627.1"/>
    </source>
</evidence>
<dbReference type="EMBL" id="GBRH01249268">
    <property type="protein sequence ID" value="JAD48627.1"/>
    <property type="molecule type" value="Transcribed_RNA"/>
</dbReference>
<reference evidence="1" key="2">
    <citation type="journal article" date="2015" name="Data Brief">
        <title>Shoot transcriptome of the giant reed, Arundo donax.</title>
        <authorList>
            <person name="Barrero R.A."/>
            <person name="Guerrero F.D."/>
            <person name="Moolhuijzen P."/>
            <person name="Goolsby J.A."/>
            <person name="Tidwell J."/>
            <person name="Bellgard S.E."/>
            <person name="Bellgard M.I."/>
        </authorList>
    </citation>
    <scope>NUCLEOTIDE SEQUENCE</scope>
    <source>
        <tissue evidence="1">Shoot tissue taken approximately 20 cm above the soil surface</tissue>
    </source>
</reference>
<sequence>MEKQHTPMTATALGFGRARGLREGRKIQLFLLVGGGTRCRAATCP</sequence>
<protein>
    <submittedName>
        <fullName evidence="1">Uncharacterized protein</fullName>
    </submittedName>
</protein>
<dbReference type="AlphaFoldDB" id="A0A0A9ANK4"/>
<reference evidence="1" key="1">
    <citation type="submission" date="2014-09" db="EMBL/GenBank/DDBJ databases">
        <authorList>
            <person name="Magalhaes I.L.F."/>
            <person name="Oliveira U."/>
            <person name="Santos F.R."/>
            <person name="Vidigal T.H.D.A."/>
            <person name="Brescovit A.D."/>
            <person name="Santos A.J."/>
        </authorList>
    </citation>
    <scope>NUCLEOTIDE SEQUENCE</scope>
    <source>
        <tissue evidence="1">Shoot tissue taken approximately 20 cm above the soil surface</tissue>
    </source>
</reference>